<comment type="caution">
    <text evidence="1">The sequence shown here is derived from an EMBL/GenBank/DDBJ whole genome shotgun (WGS) entry which is preliminary data.</text>
</comment>
<evidence type="ECO:0000313" key="1">
    <source>
        <dbReference type="EMBL" id="CAK9167224.1"/>
    </source>
</evidence>
<organism evidence="1 2">
    <name type="scientific">Ilex paraguariensis</name>
    <name type="common">yerba mate</name>
    <dbReference type="NCBI Taxonomy" id="185542"/>
    <lineage>
        <taxon>Eukaryota</taxon>
        <taxon>Viridiplantae</taxon>
        <taxon>Streptophyta</taxon>
        <taxon>Embryophyta</taxon>
        <taxon>Tracheophyta</taxon>
        <taxon>Spermatophyta</taxon>
        <taxon>Magnoliopsida</taxon>
        <taxon>eudicotyledons</taxon>
        <taxon>Gunneridae</taxon>
        <taxon>Pentapetalae</taxon>
        <taxon>asterids</taxon>
        <taxon>campanulids</taxon>
        <taxon>Aquifoliales</taxon>
        <taxon>Aquifoliaceae</taxon>
        <taxon>Ilex</taxon>
    </lineage>
</organism>
<protein>
    <submittedName>
        <fullName evidence="1">Uncharacterized protein</fullName>
    </submittedName>
</protein>
<evidence type="ECO:0000313" key="2">
    <source>
        <dbReference type="Proteomes" id="UP001642360"/>
    </source>
</evidence>
<keyword evidence="2" id="KW-1185">Reference proteome</keyword>
<sequence length="120" mass="11926">MSIEEGEYGLIPINLKEAGVVLGEEAPTAMFRVGVSRGGAFAGHASKASASVGSASMVSGQLAEGLGKLGNGLGTRVSGVKVLPSGATNGASRGDAFAMHEDHLGQDATLKLGEQACLGE</sequence>
<dbReference type="Proteomes" id="UP001642360">
    <property type="component" value="Unassembled WGS sequence"/>
</dbReference>
<dbReference type="AlphaFoldDB" id="A0ABC8TCS9"/>
<name>A0ABC8TCS9_9AQUA</name>
<dbReference type="EMBL" id="CAUOFW020004780">
    <property type="protein sequence ID" value="CAK9167224.1"/>
    <property type="molecule type" value="Genomic_DNA"/>
</dbReference>
<gene>
    <name evidence="1" type="ORF">ILEXP_LOCUS36488</name>
</gene>
<reference evidence="1 2" key="1">
    <citation type="submission" date="2024-02" db="EMBL/GenBank/DDBJ databases">
        <authorList>
            <person name="Vignale AGUSTIN F."/>
            <person name="Sosa J E."/>
            <person name="Modenutti C."/>
        </authorList>
    </citation>
    <scope>NUCLEOTIDE SEQUENCE [LARGE SCALE GENOMIC DNA]</scope>
</reference>
<proteinExistence type="predicted"/>
<accession>A0ABC8TCS9</accession>